<accession>A0A3P8L1V4</accession>
<sequence>MTGEVRDYWFARRRTIRLMSDYSSSPLWGEAGNLGTDSLGLSDDLVERLDEWQSIFDGNFHYKTGWNSEANHQRYNALGRELLPRVCAELPGYIVELHLWAGGEEIVERAGEWLPGWTPPPRDEEGTWTAYLPLSDPLE</sequence>
<name>A0A3P8L1V4_TSUPA</name>
<organism evidence="1 2">
    <name type="scientific">Tsukamurella paurometabola</name>
    <name type="common">Corynebacterium paurometabolum</name>
    <dbReference type="NCBI Taxonomy" id="2061"/>
    <lineage>
        <taxon>Bacteria</taxon>
        <taxon>Bacillati</taxon>
        <taxon>Actinomycetota</taxon>
        <taxon>Actinomycetes</taxon>
        <taxon>Mycobacteriales</taxon>
        <taxon>Tsukamurellaceae</taxon>
        <taxon>Tsukamurella</taxon>
    </lineage>
</organism>
<dbReference type="EMBL" id="LR131273">
    <property type="protein sequence ID" value="VDR38645.1"/>
    <property type="molecule type" value="Genomic_DNA"/>
</dbReference>
<reference evidence="1 2" key="1">
    <citation type="submission" date="2018-12" db="EMBL/GenBank/DDBJ databases">
        <authorList>
            <consortium name="Pathogen Informatics"/>
        </authorList>
    </citation>
    <scope>NUCLEOTIDE SEQUENCE [LARGE SCALE GENOMIC DNA]</scope>
    <source>
        <strain evidence="1 2">NCTC10741</strain>
    </source>
</reference>
<dbReference type="Proteomes" id="UP000271626">
    <property type="component" value="Chromosome"/>
</dbReference>
<gene>
    <name evidence="1" type="ORF">NCTC10741_01768</name>
</gene>
<evidence type="ECO:0000313" key="2">
    <source>
        <dbReference type="Proteomes" id="UP000271626"/>
    </source>
</evidence>
<proteinExistence type="predicted"/>
<evidence type="ECO:0000313" key="1">
    <source>
        <dbReference type="EMBL" id="VDR38645.1"/>
    </source>
</evidence>
<dbReference type="AlphaFoldDB" id="A0A3P8L1V4"/>
<protein>
    <submittedName>
        <fullName evidence="1">Uncharacterized protein</fullName>
    </submittedName>
</protein>